<dbReference type="AlphaFoldDB" id="A0A327KK87"/>
<evidence type="ECO:0000256" key="4">
    <source>
        <dbReference type="PROSITE-ProRule" id="PRU00335"/>
    </source>
</evidence>
<evidence type="ECO:0000313" key="7">
    <source>
        <dbReference type="EMBL" id="RAI38907.1"/>
    </source>
</evidence>
<gene>
    <name evidence="7" type="ORF">CH338_11145</name>
</gene>
<organism evidence="7 8">
    <name type="scientific">Rhodoplanes elegans</name>
    <dbReference type="NCBI Taxonomy" id="29408"/>
    <lineage>
        <taxon>Bacteria</taxon>
        <taxon>Pseudomonadati</taxon>
        <taxon>Pseudomonadota</taxon>
        <taxon>Alphaproteobacteria</taxon>
        <taxon>Hyphomicrobiales</taxon>
        <taxon>Nitrobacteraceae</taxon>
        <taxon>Rhodoplanes</taxon>
    </lineage>
</organism>
<keyword evidence="8" id="KW-1185">Reference proteome</keyword>
<evidence type="ECO:0000256" key="2">
    <source>
        <dbReference type="ARBA" id="ARBA00023125"/>
    </source>
</evidence>
<sequence>MVERDTREHDPRDLAPDNAGSTARGPAGRREKNKEDKLRRIKEAARELFVSKGFDDTTIRQIATQAEVGLGTVFIYAANKRDLLFLIANEGLDEVAGAAAAAVDPDAALIDNLLAVFRPHYAFFQRQPELSRLVLREMTFYDSGAQAGSFRKTREALIELLGEAVRLAAERREIAIDETAAFVGWTIFCIYQVELRRWLSDGTVDLESGLDRLRRALLLLIYGLGAPPRRGG</sequence>
<dbReference type="SUPFAM" id="SSF46689">
    <property type="entry name" value="Homeodomain-like"/>
    <property type="match status" value="1"/>
</dbReference>
<evidence type="ECO:0000256" key="5">
    <source>
        <dbReference type="SAM" id="MobiDB-lite"/>
    </source>
</evidence>
<proteinExistence type="predicted"/>
<evidence type="ECO:0000313" key="8">
    <source>
        <dbReference type="Proteomes" id="UP000248863"/>
    </source>
</evidence>
<keyword evidence="3" id="KW-0804">Transcription</keyword>
<feature type="domain" description="HTH tetR-type" evidence="6">
    <location>
        <begin position="35"/>
        <end position="95"/>
    </location>
</feature>
<dbReference type="PRINTS" id="PR00455">
    <property type="entry name" value="HTHTETR"/>
</dbReference>
<keyword evidence="1" id="KW-0805">Transcription regulation</keyword>
<feature type="compositionally biased region" description="Basic and acidic residues" evidence="5">
    <location>
        <begin position="1"/>
        <end position="15"/>
    </location>
</feature>
<dbReference type="OrthoDB" id="7185252at2"/>
<evidence type="ECO:0000256" key="3">
    <source>
        <dbReference type="ARBA" id="ARBA00023163"/>
    </source>
</evidence>
<name>A0A327KK87_9BRAD</name>
<comment type="caution">
    <text evidence="7">The sequence shown here is derived from an EMBL/GenBank/DDBJ whole genome shotgun (WGS) entry which is preliminary data.</text>
</comment>
<dbReference type="InterPro" id="IPR001647">
    <property type="entry name" value="HTH_TetR"/>
</dbReference>
<dbReference type="PROSITE" id="PS50977">
    <property type="entry name" value="HTH_TETR_2"/>
    <property type="match status" value="1"/>
</dbReference>
<dbReference type="PANTHER" id="PTHR30055">
    <property type="entry name" value="HTH-TYPE TRANSCRIPTIONAL REGULATOR RUTR"/>
    <property type="match status" value="1"/>
</dbReference>
<dbReference type="Gene3D" id="1.10.357.10">
    <property type="entry name" value="Tetracycline Repressor, domain 2"/>
    <property type="match status" value="1"/>
</dbReference>
<reference evidence="7 8" key="1">
    <citation type="submission" date="2017-07" db="EMBL/GenBank/DDBJ databases">
        <title>Draft Genome Sequences of Select Purple Nonsulfur Bacteria.</title>
        <authorList>
            <person name="Lasarre B."/>
            <person name="Mckinlay J.B."/>
        </authorList>
    </citation>
    <scope>NUCLEOTIDE SEQUENCE [LARGE SCALE GENOMIC DNA]</scope>
    <source>
        <strain evidence="7 8">DSM 11907</strain>
    </source>
</reference>
<dbReference type="EMBL" id="NPEU01000101">
    <property type="protein sequence ID" value="RAI38907.1"/>
    <property type="molecule type" value="Genomic_DNA"/>
</dbReference>
<feature type="compositionally biased region" description="Basic and acidic residues" evidence="5">
    <location>
        <begin position="28"/>
        <end position="37"/>
    </location>
</feature>
<dbReference type="GO" id="GO:0000976">
    <property type="term" value="F:transcription cis-regulatory region binding"/>
    <property type="evidence" value="ECO:0007669"/>
    <property type="project" value="TreeGrafter"/>
</dbReference>
<protein>
    <recommendedName>
        <fullName evidence="6">HTH tetR-type domain-containing protein</fullName>
    </recommendedName>
</protein>
<accession>A0A327KK87</accession>
<feature type="DNA-binding region" description="H-T-H motif" evidence="4">
    <location>
        <begin position="58"/>
        <end position="77"/>
    </location>
</feature>
<keyword evidence="2 4" id="KW-0238">DNA-binding</keyword>
<dbReference type="InterPro" id="IPR036271">
    <property type="entry name" value="Tet_transcr_reg_TetR-rel_C_sf"/>
</dbReference>
<dbReference type="GO" id="GO:0003700">
    <property type="term" value="F:DNA-binding transcription factor activity"/>
    <property type="evidence" value="ECO:0007669"/>
    <property type="project" value="TreeGrafter"/>
</dbReference>
<dbReference type="InterPro" id="IPR009057">
    <property type="entry name" value="Homeodomain-like_sf"/>
</dbReference>
<dbReference type="InterPro" id="IPR050109">
    <property type="entry name" value="HTH-type_TetR-like_transc_reg"/>
</dbReference>
<evidence type="ECO:0000256" key="1">
    <source>
        <dbReference type="ARBA" id="ARBA00023015"/>
    </source>
</evidence>
<evidence type="ECO:0000259" key="6">
    <source>
        <dbReference type="PROSITE" id="PS50977"/>
    </source>
</evidence>
<dbReference type="SUPFAM" id="SSF48498">
    <property type="entry name" value="Tetracyclin repressor-like, C-terminal domain"/>
    <property type="match status" value="1"/>
</dbReference>
<dbReference type="Proteomes" id="UP000248863">
    <property type="component" value="Unassembled WGS sequence"/>
</dbReference>
<dbReference type="Pfam" id="PF00440">
    <property type="entry name" value="TetR_N"/>
    <property type="match status" value="1"/>
</dbReference>
<feature type="region of interest" description="Disordered" evidence="5">
    <location>
        <begin position="1"/>
        <end position="37"/>
    </location>
</feature>
<dbReference type="PANTHER" id="PTHR30055:SF234">
    <property type="entry name" value="HTH-TYPE TRANSCRIPTIONAL REGULATOR BETI"/>
    <property type="match status" value="1"/>
</dbReference>